<dbReference type="EMBL" id="AMCI01001266">
    <property type="protein sequence ID" value="EJX06081.1"/>
    <property type="molecule type" value="Genomic_DNA"/>
</dbReference>
<accession>J9D0K7</accession>
<evidence type="ECO:0000313" key="1">
    <source>
        <dbReference type="EMBL" id="EJX06081.1"/>
    </source>
</evidence>
<dbReference type="AlphaFoldDB" id="J9D0K7"/>
<protein>
    <submittedName>
        <fullName evidence="1">Uncharacterized protein</fullName>
    </submittedName>
</protein>
<organism evidence="1">
    <name type="scientific">gut metagenome</name>
    <dbReference type="NCBI Taxonomy" id="749906"/>
    <lineage>
        <taxon>unclassified sequences</taxon>
        <taxon>metagenomes</taxon>
        <taxon>organismal metagenomes</taxon>
    </lineage>
</organism>
<name>J9D0K7_9ZZZZ</name>
<sequence>MAFKYIAGDHSLIGHVCYLFQLTFFHSTNGNYILLLKNCSNLRTYYFSQFLFTNYFCKLEVIERESLRQT</sequence>
<reference evidence="1" key="1">
    <citation type="journal article" date="2012" name="PLoS ONE">
        <title>Gene sets for utilization of primary and secondary nutrition supplies in the distal gut of endangered iberian lynx.</title>
        <authorList>
            <person name="Alcaide M."/>
            <person name="Messina E."/>
            <person name="Richter M."/>
            <person name="Bargiela R."/>
            <person name="Peplies J."/>
            <person name="Huws S.A."/>
            <person name="Newbold C.J."/>
            <person name="Golyshin P.N."/>
            <person name="Simon M.A."/>
            <person name="Lopez G."/>
            <person name="Yakimov M.M."/>
            <person name="Ferrer M."/>
        </authorList>
    </citation>
    <scope>NUCLEOTIDE SEQUENCE</scope>
</reference>
<proteinExistence type="predicted"/>
<gene>
    <name evidence="1" type="ORF">EVA_05812</name>
</gene>
<comment type="caution">
    <text evidence="1">The sequence shown here is derived from an EMBL/GenBank/DDBJ whole genome shotgun (WGS) entry which is preliminary data.</text>
</comment>